<dbReference type="InterPro" id="IPR008972">
    <property type="entry name" value="Cupredoxin"/>
</dbReference>
<dbReference type="GeneID" id="85362391"/>
<evidence type="ECO:0008006" key="3">
    <source>
        <dbReference type="Google" id="ProtNLM"/>
    </source>
</evidence>
<evidence type="ECO:0000313" key="2">
    <source>
        <dbReference type="Proteomes" id="UP001175211"/>
    </source>
</evidence>
<dbReference type="RefSeq" id="XP_060321399.1">
    <property type="nucleotide sequence ID" value="XM_060478843.1"/>
</dbReference>
<dbReference type="PANTHER" id="PTHR34883">
    <property type="entry name" value="SERINE-RICH PROTEIN, PUTATIVE-RELATED-RELATED"/>
    <property type="match status" value="1"/>
</dbReference>
<dbReference type="InterPro" id="IPR052953">
    <property type="entry name" value="Ser-rich/MCO-related"/>
</dbReference>
<proteinExistence type="predicted"/>
<reference evidence="1" key="1">
    <citation type="submission" date="2023-06" db="EMBL/GenBank/DDBJ databases">
        <authorList>
            <consortium name="Lawrence Berkeley National Laboratory"/>
            <person name="Ahrendt S."/>
            <person name="Sahu N."/>
            <person name="Indic B."/>
            <person name="Wong-Bajracharya J."/>
            <person name="Merenyi Z."/>
            <person name="Ke H.-M."/>
            <person name="Monk M."/>
            <person name="Kocsube S."/>
            <person name="Drula E."/>
            <person name="Lipzen A."/>
            <person name="Balint B."/>
            <person name="Henrissat B."/>
            <person name="Andreopoulos B."/>
            <person name="Martin F.M."/>
            <person name="Harder C.B."/>
            <person name="Rigling D."/>
            <person name="Ford K.L."/>
            <person name="Foster G.D."/>
            <person name="Pangilinan J."/>
            <person name="Papanicolaou A."/>
            <person name="Barry K."/>
            <person name="LaButti K."/>
            <person name="Viragh M."/>
            <person name="Koriabine M."/>
            <person name="Yan M."/>
            <person name="Riley R."/>
            <person name="Champramary S."/>
            <person name="Plett K.L."/>
            <person name="Tsai I.J."/>
            <person name="Slot J."/>
            <person name="Sipos G."/>
            <person name="Plett J."/>
            <person name="Nagy L.G."/>
            <person name="Grigoriev I.V."/>
        </authorList>
    </citation>
    <scope>NUCLEOTIDE SEQUENCE</scope>
    <source>
        <strain evidence="1">CCBAS 213</strain>
    </source>
</reference>
<keyword evidence="2" id="KW-1185">Reference proteome</keyword>
<accession>A0AA39IYB8</accession>
<evidence type="ECO:0000313" key="1">
    <source>
        <dbReference type="EMBL" id="KAK0432742.1"/>
    </source>
</evidence>
<sequence length="208" mass="21183">MAPESSMQVTAYLSRNLGIFVGEDRTITYLRFLSGRAATHSFSHTLPSRSGNHSATQSTFASPCTKSGIDSGFVPIPANSTLFGQWTFTVDNSSTPLWFFCAQAGHCEKGMVFAVNPTQDKSFQAFLANAQGNETGASSAGGSSTIGASASGVVSTTAGAAASASSSTNGAAASSTANANTTSNGAVPSLRIHRVVLTIVALAFGTLL</sequence>
<dbReference type="EMBL" id="JAUEPS010000274">
    <property type="protein sequence ID" value="KAK0432742.1"/>
    <property type="molecule type" value="Genomic_DNA"/>
</dbReference>
<gene>
    <name evidence="1" type="ORF">EV420DRAFT_1655282</name>
</gene>
<protein>
    <recommendedName>
        <fullName evidence="3">Phytocyanin domain-containing protein</fullName>
    </recommendedName>
</protein>
<name>A0AA39IYB8_ARMTA</name>
<organism evidence="1 2">
    <name type="scientific">Armillaria tabescens</name>
    <name type="common">Ringless honey mushroom</name>
    <name type="synonym">Agaricus tabescens</name>
    <dbReference type="NCBI Taxonomy" id="1929756"/>
    <lineage>
        <taxon>Eukaryota</taxon>
        <taxon>Fungi</taxon>
        <taxon>Dikarya</taxon>
        <taxon>Basidiomycota</taxon>
        <taxon>Agaricomycotina</taxon>
        <taxon>Agaricomycetes</taxon>
        <taxon>Agaricomycetidae</taxon>
        <taxon>Agaricales</taxon>
        <taxon>Marasmiineae</taxon>
        <taxon>Physalacriaceae</taxon>
        <taxon>Desarmillaria</taxon>
    </lineage>
</organism>
<dbReference type="PANTHER" id="PTHR34883:SF4">
    <property type="entry name" value="CUPREDOXIN"/>
    <property type="match status" value="1"/>
</dbReference>
<dbReference type="AlphaFoldDB" id="A0AA39IYB8"/>
<dbReference type="SUPFAM" id="SSF49503">
    <property type="entry name" value="Cupredoxins"/>
    <property type="match status" value="1"/>
</dbReference>
<dbReference type="Proteomes" id="UP001175211">
    <property type="component" value="Unassembled WGS sequence"/>
</dbReference>
<dbReference type="Gene3D" id="2.60.40.420">
    <property type="entry name" value="Cupredoxins - blue copper proteins"/>
    <property type="match status" value="1"/>
</dbReference>
<comment type="caution">
    <text evidence="1">The sequence shown here is derived from an EMBL/GenBank/DDBJ whole genome shotgun (WGS) entry which is preliminary data.</text>
</comment>